<dbReference type="PROSITE" id="PS00086">
    <property type="entry name" value="CYTOCHROME_P450"/>
    <property type="match status" value="1"/>
</dbReference>
<evidence type="ECO:0000256" key="2">
    <source>
        <dbReference type="ARBA" id="ARBA00022617"/>
    </source>
</evidence>
<dbReference type="PANTHER" id="PTHR24291">
    <property type="entry name" value="CYTOCHROME P450 FAMILY 4"/>
    <property type="match status" value="1"/>
</dbReference>
<dbReference type="InterPro" id="IPR002401">
    <property type="entry name" value="Cyt_P450_E_grp-I"/>
</dbReference>
<dbReference type="AlphaFoldDB" id="A0A9X4ASV6"/>
<dbReference type="Proteomes" id="UP001151081">
    <property type="component" value="Unassembled WGS sequence"/>
</dbReference>
<dbReference type="InterPro" id="IPR036396">
    <property type="entry name" value="Cyt_P450_sf"/>
</dbReference>
<organism evidence="9 10">
    <name type="scientific">Polyangium jinanense</name>
    <dbReference type="NCBI Taxonomy" id="2829994"/>
    <lineage>
        <taxon>Bacteria</taxon>
        <taxon>Pseudomonadati</taxon>
        <taxon>Myxococcota</taxon>
        <taxon>Polyangia</taxon>
        <taxon>Polyangiales</taxon>
        <taxon>Polyangiaceae</taxon>
        <taxon>Polyangium</taxon>
    </lineage>
</organism>
<evidence type="ECO:0000256" key="8">
    <source>
        <dbReference type="RuleBase" id="RU000461"/>
    </source>
</evidence>
<dbReference type="PRINTS" id="PR00463">
    <property type="entry name" value="EP450I"/>
</dbReference>
<evidence type="ECO:0000313" key="10">
    <source>
        <dbReference type="Proteomes" id="UP001151081"/>
    </source>
</evidence>
<dbReference type="GO" id="GO:0004497">
    <property type="term" value="F:monooxygenase activity"/>
    <property type="evidence" value="ECO:0007669"/>
    <property type="project" value="UniProtKB-KW"/>
</dbReference>
<feature type="binding site" description="axial binding residue" evidence="7">
    <location>
        <position position="393"/>
    </location>
    <ligand>
        <name>heme</name>
        <dbReference type="ChEBI" id="CHEBI:30413"/>
    </ligand>
    <ligandPart>
        <name>Fe</name>
        <dbReference type="ChEBI" id="CHEBI:18248"/>
    </ligandPart>
</feature>
<comment type="caution">
    <text evidence="9">The sequence shown here is derived from an EMBL/GenBank/DDBJ whole genome shotgun (WGS) entry which is preliminary data.</text>
</comment>
<evidence type="ECO:0000256" key="1">
    <source>
        <dbReference type="ARBA" id="ARBA00010617"/>
    </source>
</evidence>
<dbReference type="InterPro" id="IPR001128">
    <property type="entry name" value="Cyt_P450"/>
</dbReference>
<dbReference type="RefSeq" id="WP_272420261.1">
    <property type="nucleotide sequence ID" value="NZ_JAGTJJ010000005.1"/>
</dbReference>
<dbReference type="PRINTS" id="PR00385">
    <property type="entry name" value="P450"/>
</dbReference>
<dbReference type="GO" id="GO:0016705">
    <property type="term" value="F:oxidoreductase activity, acting on paired donors, with incorporation or reduction of molecular oxygen"/>
    <property type="evidence" value="ECO:0007669"/>
    <property type="project" value="InterPro"/>
</dbReference>
<dbReference type="Pfam" id="PF00067">
    <property type="entry name" value="p450"/>
    <property type="match status" value="1"/>
</dbReference>
<evidence type="ECO:0000256" key="6">
    <source>
        <dbReference type="ARBA" id="ARBA00023033"/>
    </source>
</evidence>
<name>A0A9X4ASV6_9BACT</name>
<gene>
    <name evidence="9" type="ORF">KEG57_13850</name>
</gene>
<evidence type="ECO:0000256" key="3">
    <source>
        <dbReference type="ARBA" id="ARBA00022723"/>
    </source>
</evidence>
<evidence type="ECO:0000256" key="7">
    <source>
        <dbReference type="PIRSR" id="PIRSR602401-1"/>
    </source>
</evidence>
<dbReference type="GO" id="GO:0020037">
    <property type="term" value="F:heme binding"/>
    <property type="evidence" value="ECO:0007669"/>
    <property type="project" value="InterPro"/>
</dbReference>
<accession>A0A9X4ASV6</accession>
<comment type="similarity">
    <text evidence="1 8">Belongs to the cytochrome P450 family.</text>
</comment>
<dbReference type="GO" id="GO:0005506">
    <property type="term" value="F:iron ion binding"/>
    <property type="evidence" value="ECO:0007669"/>
    <property type="project" value="InterPro"/>
</dbReference>
<evidence type="ECO:0000256" key="4">
    <source>
        <dbReference type="ARBA" id="ARBA00023002"/>
    </source>
</evidence>
<evidence type="ECO:0000256" key="5">
    <source>
        <dbReference type="ARBA" id="ARBA00023004"/>
    </source>
</evidence>
<keyword evidence="4 8" id="KW-0560">Oxidoreductase</keyword>
<dbReference type="Gene3D" id="1.10.630.10">
    <property type="entry name" value="Cytochrome P450"/>
    <property type="match status" value="1"/>
</dbReference>
<keyword evidence="3 7" id="KW-0479">Metal-binding</keyword>
<reference evidence="9 10" key="1">
    <citation type="submission" date="2021-04" db="EMBL/GenBank/DDBJ databases">
        <title>Genome analysis of Polyangium sp.</title>
        <authorList>
            <person name="Li Y."/>
            <person name="Wang J."/>
        </authorList>
    </citation>
    <scope>NUCLEOTIDE SEQUENCE [LARGE SCALE GENOMIC DNA]</scope>
    <source>
        <strain evidence="9 10">SDU14</strain>
    </source>
</reference>
<dbReference type="CDD" id="cd20620">
    <property type="entry name" value="CYP132-like"/>
    <property type="match status" value="1"/>
</dbReference>
<proteinExistence type="inferred from homology"/>
<sequence>MKTAYPPGPKGMPLLGNVLQIRKNKLAFMLHAARTHGDIAHFRLGPIDAYLLNHPDHIRDVLIERADVLPKDRLQNKIISPFFGNGMLISNGEEHHRQRRMAQPAFHPRRLDSYARIFVEQALQGMAGWRSGDEYAIDAEMLKMTIQNVCLALFNADATDIVARAAAAMTSIIELLSTEFDLAIPIPMWLPTQRNRRKREAIRELDSIVMKFVADWRRSGQDRGDLLSMLMLAHGEARGGVTHDELRDHLITMFSAGHETTAFTLVWAWILLSQHPDVEAELWTELDRVLGGRPPTAEDLPQLVYTTMIVKETLRLYPAGWLLSPREPHEDITLGGYTIPKGSMIFISPYVLHRDGRFFPEPERFRPERFRPGADKHIARGTYIPFGIGPRVCIGGAFATTEAVLTLATVAQRYRVSLLPGQSLAPRGNLALRPPPGVKVRVIARKTVAAAA</sequence>
<protein>
    <submittedName>
        <fullName evidence="9">Cytochrome P450</fullName>
    </submittedName>
</protein>
<evidence type="ECO:0000313" key="9">
    <source>
        <dbReference type="EMBL" id="MDC3981592.1"/>
    </source>
</evidence>
<keyword evidence="10" id="KW-1185">Reference proteome</keyword>
<dbReference type="SUPFAM" id="SSF48264">
    <property type="entry name" value="Cytochrome P450"/>
    <property type="match status" value="1"/>
</dbReference>
<dbReference type="InterPro" id="IPR050196">
    <property type="entry name" value="Cytochrome_P450_Monoox"/>
</dbReference>
<dbReference type="PANTHER" id="PTHR24291:SF50">
    <property type="entry name" value="BIFUNCTIONAL ALBAFLAVENONE MONOOXYGENASE_TERPENE SYNTHASE"/>
    <property type="match status" value="1"/>
</dbReference>
<keyword evidence="2 7" id="KW-0349">Heme</keyword>
<keyword evidence="6 8" id="KW-0503">Monooxygenase</keyword>
<keyword evidence="5 7" id="KW-0408">Iron</keyword>
<dbReference type="EMBL" id="JAGTJJ010000005">
    <property type="protein sequence ID" value="MDC3981592.1"/>
    <property type="molecule type" value="Genomic_DNA"/>
</dbReference>
<dbReference type="InterPro" id="IPR017972">
    <property type="entry name" value="Cyt_P450_CS"/>
</dbReference>
<comment type="cofactor">
    <cofactor evidence="7">
        <name>heme</name>
        <dbReference type="ChEBI" id="CHEBI:30413"/>
    </cofactor>
</comment>